<dbReference type="Proteomes" id="UP001597326">
    <property type="component" value="Unassembled WGS sequence"/>
</dbReference>
<feature type="coiled-coil region" evidence="1">
    <location>
        <begin position="4"/>
        <end position="31"/>
    </location>
</feature>
<dbReference type="EMBL" id="JBHUFZ010000008">
    <property type="protein sequence ID" value="MFD1889382.1"/>
    <property type="molecule type" value="Genomic_DNA"/>
</dbReference>
<organism evidence="2 3">
    <name type="scientific">Luteococcus peritonei</name>
    <dbReference type="NCBI Taxonomy" id="88874"/>
    <lineage>
        <taxon>Bacteria</taxon>
        <taxon>Bacillati</taxon>
        <taxon>Actinomycetota</taxon>
        <taxon>Actinomycetes</taxon>
        <taxon>Propionibacteriales</taxon>
        <taxon>Propionibacteriaceae</taxon>
        <taxon>Luteococcus</taxon>
    </lineage>
</organism>
<evidence type="ECO:0000256" key="1">
    <source>
        <dbReference type="SAM" id="Coils"/>
    </source>
</evidence>
<sequence>MENTEQLEALVAELSQRLEALEGEVATLKANQQIPDDVMVAISAAVAAYLGHKATVKAVRLKTGRNWSTESRGRVHNRSVK</sequence>
<name>A0ABW4RT81_9ACTN</name>
<dbReference type="RefSeq" id="WP_343872405.1">
    <property type="nucleotide sequence ID" value="NZ_BAAAIX010000007.1"/>
</dbReference>
<comment type="caution">
    <text evidence="2">The sequence shown here is derived from an EMBL/GenBank/DDBJ whole genome shotgun (WGS) entry which is preliminary data.</text>
</comment>
<reference evidence="3" key="1">
    <citation type="journal article" date="2019" name="Int. J. Syst. Evol. Microbiol.">
        <title>The Global Catalogue of Microorganisms (GCM) 10K type strain sequencing project: providing services to taxonomists for standard genome sequencing and annotation.</title>
        <authorList>
            <consortium name="The Broad Institute Genomics Platform"/>
            <consortium name="The Broad Institute Genome Sequencing Center for Infectious Disease"/>
            <person name="Wu L."/>
            <person name="Ma J."/>
        </authorList>
    </citation>
    <scope>NUCLEOTIDE SEQUENCE [LARGE SCALE GENOMIC DNA]</scope>
    <source>
        <strain evidence="3">CAIM 431</strain>
    </source>
</reference>
<protein>
    <recommendedName>
        <fullName evidence="4">Methylmalonyl-CoA carboxyltransferase</fullName>
    </recommendedName>
</protein>
<gene>
    <name evidence="2" type="ORF">ACFSCS_04160</name>
</gene>
<keyword evidence="1" id="KW-0175">Coiled coil</keyword>
<evidence type="ECO:0000313" key="2">
    <source>
        <dbReference type="EMBL" id="MFD1889382.1"/>
    </source>
</evidence>
<evidence type="ECO:0000313" key="3">
    <source>
        <dbReference type="Proteomes" id="UP001597326"/>
    </source>
</evidence>
<proteinExistence type="predicted"/>
<evidence type="ECO:0008006" key="4">
    <source>
        <dbReference type="Google" id="ProtNLM"/>
    </source>
</evidence>
<keyword evidence="3" id="KW-1185">Reference proteome</keyword>
<accession>A0ABW4RT81</accession>